<keyword evidence="1" id="KW-0732">Signal</keyword>
<evidence type="ECO:0000313" key="3">
    <source>
        <dbReference type="Proteomes" id="UP000639643"/>
    </source>
</evidence>
<proteinExistence type="predicted"/>
<organism evidence="2 3">
    <name type="scientific">Colletotrichum musicola</name>
    <dbReference type="NCBI Taxonomy" id="2175873"/>
    <lineage>
        <taxon>Eukaryota</taxon>
        <taxon>Fungi</taxon>
        <taxon>Dikarya</taxon>
        <taxon>Ascomycota</taxon>
        <taxon>Pezizomycotina</taxon>
        <taxon>Sordariomycetes</taxon>
        <taxon>Hypocreomycetidae</taxon>
        <taxon>Glomerellales</taxon>
        <taxon>Glomerellaceae</taxon>
        <taxon>Colletotrichum</taxon>
        <taxon>Colletotrichum orchidearum species complex</taxon>
    </lineage>
</organism>
<feature type="signal peptide" evidence="1">
    <location>
        <begin position="1"/>
        <end position="16"/>
    </location>
</feature>
<feature type="chain" id="PRO_5034835366" evidence="1">
    <location>
        <begin position="17"/>
        <end position="115"/>
    </location>
</feature>
<name>A0A8H6N158_9PEZI</name>
<accession>A0A8H6N158</accession>
<evidence type="ECO:0000313" key="2">
    <source>
        <dbReference type="EMBL" id="KAF6815615.1"/>
    </source>
</evidence>
<comment type="caution">
    <text evidence="2">The sequence shown here is derived from an EMBL/GenBank/DDBJ whole genome shotgun (WGS) entry which is preliminary data.</text>
</comment>
<dbReference type="AlphaFoldDB" id="A0A8H6N158"/>
<dbReference type="Proteomes" id="UP000639643">
    <property type="component" value="Unassembled WGS sequence"/>
</dbReference>
<dbReference type="EMBL" id="WIGM01000697">
    <property type="protein sequence ID" value="KAF6815615.1"/>
    <property type="molecule type" value="Genomic_DNA"/>
</dbReference>
<protein>
    <submittedName>
        <fullName evidence="2">Uncharacterized protein</fullName>
    </submittedName>
</protein>
<evidence type="ECO:0000256" key="1">
    <source>
        <dbReference type="SAM" id="SignalP"/>
    </source>
</evidence>
<gene>
    <name evidence="2" type="ORF">CMUS01_12417</name>
</gene>
<keyword evidence="3" id="KW-1185">Reference proteome</keyword>
<reference evidence="2" key="1">
    <citation type="journal article" date="2020" name="Phytopathology">
        <title>Genome Sequence Resources of Colletotrichum truncatum, C. plurivorum, C. musicola, and C. sojae: Four Species Pathogenic to Soybean (Glycine max).</title>
        <authorList>
            <person name="Rogerio F."/>
            <person name="Boufleur T.R."/>
            <person name="Ciampi-Guillardi M."/>
            <person name="Sukno S.A."/>
            <person name="Thon M.R."/>
            <person name="Massola Junior N.S."/>
            <person name="Baroncelli R."/>
        </authorList>
    </citation>
    <scope>NUCLEOTIDE SEQUENCE</scope>
    <source>
        <strain evidence="2">LFN0074</strain>
    </source>
</reference>
<sequence length="115" mass="13103">MLVMFSCNMLSWKLLCPTWVTTVTRRSDGKFEAIVASSDIGLTMLQWDAARSMLVRWNVSIWEGIRLARMVPSEILRCLKRSNSTNDTASGTSDGWITWYAKILSLSVSKVPRWD</sequence>